<keyword evidence="2 3" id="KW-0732">Signal</keyword>
<dbReference type="InterPro" id="IPR051595">
    <property type="entry name" value="GH25_Enzymes"/>
</dbReference>
<dbReference type="GO" id="GO:0045087">
    <property type="term" value="P:innate immune response"/>
    <property type="evidence" value="ECO:0007669"/>
    <property type="project" value="TreeGrafter"/>
</dbReference>
<dbReference type="InterPro" id="IPR002053">
    <property type="entry name" value="Glyco_hydro_25"/>
</dbReference>
<comment type="similarity">
    <text evidence="1">Belongs to the glycosyl hydrolase 25 family.</text>
</comment>
<dbReference type="GO" id="GO:0003796">
    <property type="term" value="F:lysozyme activity"/>
    <property type="evidence" value="ECO:0007669"/>
    <property type="project" value="InterPro"/>
</dbReference>
<dbReference type="GO" id="GO:0009253">
    <property type="term" value="P:peptidoglycan catabolic process"/>
    <property type="evidence" value="ECO:0007669"/>
    <property type="project" value="InterPro"/>
</dbReference>
<reference evidence="4" key="1">
    <citation type="submission" date="2014-07" db="EMBL/GenBank/DDBJ databases">
        <authorList>
            <person name="Martin A.A"/>
            <person name="De Silva N."/>
        </authorList>
    </citation>
    <scope>NUCLEOTIDE SEQUENCE</scope>
</reference>
<dbReference type="Pfam" id="PF01183">
    <property type="entry name" value="Glyco_hydro_25"/>
    <property type="match status" value="1"/>
</dbReference>
<feature type="chain" id="PRO_5005329692" evidence="3">
    <location>
        <begin position="21"/>
        <end position="217"/>
    </location>
</feature>
<organism evidence="4 5">
    <name type="scientific">Strongyloides venezuelensis</name>
    <name type="common">Threadworm</name>
    <dbReference type="NCBI Taxonomy" id="75913"/>
    <lineage>
        <taxon>Eukaryota</taxon>
        <taxon>Metazoa</taxon>
        <taxon>Ecdysozoa</taxon>
        <taxon>Nematoda</taxon>
        <taxon>Chromadorea</taxon>
        <taxon>Rhabditida</taxon>
        <taxon>Tylenchina</taxon>
        <taxon>Panagrolaimomorpha</taxon>
        <taxon>Strongyloidoidea</taxon>
        <taxon>Strongyloididae</taxon>
        <taxon>Strongyloides</taxon>
    </lineage>
</organism>
<name>A0A0K0FIF8_STRVS</name>
<dbReference type="GO" id="GO:0007165">
    <property type="term" value="P:signal transduction"/>
    <property type="evidence" value="ECO:0007669"/>
    <property type="project" value="TreeGrafter"/>
</dbReference>
<reference evidence="5" key="2">
    <citation type="submission" date="2015-08" db="UniProtKB">
        <authorList>
            <consortium name="WormBaseParasite"/>
        </authorList>
    </citation>
    <scope>IDENTIFICATION</scope>
</reference>
<dbReference type="CDD" id="cd06416">
    <property type="entry name" value="GH25_Lys1-like"/>
    <property type="match status" value="1"/>
</dbReference>
<evidence type="ECO:0000313" key="4">
    <source>
        <dbReference type="Proteomes" id="UP000035680"/>
    </source>
</evidence>
<dbReference type="PANTHER" id="PTHR23208:SF36">
    <property type="entry name" value="LYSOZYME-RELATED"/>
    <property type="match status" value="1"/>
</dbReference>
<feature type="signal peptide" evidence="3">
    <location>
        <begin position="1"/>
        <end position="20"/>
    </location>
</feature>
<dbReference type="SUPFAM" id="SSF51445">
    <property type="entry name" value="(Trans)glycosidases"/>
    <property type="match status" value="1"/>
</dbReference>
<dbReference type="Proteomes" id="UP000035680">
    <property type="component" value="Unassembled WGS sequence"/>
</dbReference>
<dbReference type="GO" id="GO:0016998">
    <property type="term" value="P:cell wall macromolecule catabolic process"/>
    <property type="evidence" value="ECO:0007669"/>
    <property type="project" value="InterPro"/>
</dbReference>
<dbReference type="InterPro" id="IPR017853">
    <property type="entry name" value="GH"/>
</dbReference>
<dbReference type="PANTHER" id="PTHR23208">
    <property type="entry name" value="LYSOZYME PROTEIN"/>
    <property type="match status" value="1"/>
</dbReference>
<dbReference type="PROSITE" id="PS51904">
    <property type="entry name" value="GLYCOSYL_HYDROL_F25_2"/>
    <property type="match status" value="1"/>
</dbReference>
<sequence>MNTYFLTALLILGSLQSALAVLGFDAIVPISTSTFKCLHNEKYRFFIGRVWESVGNYDYTGMRNIKNAREGGFEHVDGYIFPCLSSGCAHAANQVEATINKLKAEGAKIGTLWLDIERYAWPANHESNRKFITEMVDKAQSMKVTVGIYSNYYNWEAIVGLDYKAHHKLPLWWADYNGHQDYTGFKEFGGWTKPALHQYTGDVNGGCGVDLDQSYYP</sequence>
<evidence type="ECO:0000256" key="2">
    <source>
        <dbReference type="ARBA" id="ARBA00022729"/>
    </source>
</evidence>
<dbReference type="AlphaFoldDB" id="A0A0K0FIF8"/>
<dbReference type="Gene3D" id="3.20.20.80">
    <property type="entry name" value="Glycosidases"/>
    <property type="match status" value="1"/>
</dbReference>
<accession>A0A0K0FIF8</accession>
<dbReference type="STRING" id="75913.A0A0K0FIF8"/>
<evidence type="ECO:0000256" key="1">
    <source>
        <dbReference type="ARBA" id="ARBA00010646"/>
    </source>
</evidence>
<dbReference type="WBParaSite" id="SVE_0867700.1">
    <property type="protein sequence ID" value="SVE_0867700.1"/>
    <property type="gene ID" value="SVE_0867700"/>
</dbReference>
<dbReference type="FunFam" id="3.20.20.80:FF:000134">
    <property type="entry name" value="Glycoside hydrolase"/>
    <property type="match status" value="1"/>
</dbReference>
<keyword evidence="4" id="KW-1185">Reference proteome</keyword>
<proteinExistence type="inferred from homology"/>
<evidence type="ECO:0000313" key="5">
    <source>
        <dbReference type="WBParaSite" id="SVE_0867700.1"/>
    </source>
</evidence>
<evidence type="ECO:0000256" key="3">
    <source>
        <dbReference type="SAM" id="SignalP"/>
    </source>
</evidence>
<protein>
    <submittedName>
        <fullName evidence="5">Glycosyl hydrolase family 25</fullName>
    </submittedName>
</protein>